<dbReference type="Proteomes" id="UP001642484">
    <property type="component" value="Unassembled WGS sequence"/>
</dbReference>
<dbReference type="InterPro" id="IPR022163">
    <property type="entry name" value="GTP_CH_N"/>
</dbReference>
<dbReference type="InterPro" id="IPR036144">
    <property type="entry name" value="RibA-like_sf"/>
</dbReference>
<accession>A0ABP0MXQ6</accession>
<dbReference type="Pfam" id="PF00925">
    <property type="entry name" value="GTP_cyclohydro2"/>
    <property type="match status" value="1"/>
</dbReference>
<sequence>MPSAVRRVKQLCGHLRPCAHPEDACECCASRRQQLKAIACKNDPATGYSWRDVHDDLEKGIYAGNYGWDHAAYWGIAEAKAGVDLKEWYKTRTEAEFYLPEFKGLIDDPQTQRDWDRISTFDPMGMTAHPPTIAACKAKLDIPELTGLKPDGVIVLPDMQIVTSKCAISYAWNLPLLAPRVGLSEEELRQALYKYSHDDRLLDPKVKTYLPAVGGLTIYTFGDARKLKDEKTEVTVRVHDECIGSDVFGSDICSCRPYLLFAIEEAVKCAQRGGVGIVIYYRKEGRSLGEVIKFRVYNARVNQDGGDRPEMYFHHTEAIAGIRDARFQTMMPDALNWMGIRRIDLLCSMSNEKYEAITGAGIKVMKRVDLPDDFIKDSMRVELDAKIASGYHSDKVEGSASA</sequence>
<dbReference type="PANTHER" id="PTHR47259">
    <property type="match status" value="1"/>
</dbReference>
<comment type="caution">
    <text evidence="3">The sequence shown here is derived from an EMBL/GenBank/DDBJ whole genome shotgun (WGS) entry which is preliminary data.</text>
</comment>
<keyword evidence="4" id="KW-1185">Reference proteome</keyword>
<organism evidence="3 4">
    <name type="scientific">Durusdinium trenchii</name>
    <dbReference type="NCBI Taxonomy" id="1381693"/>
    <lineage>
        <taxon>Eukaryota</taxon>
        <taxon>Sar</taxon>
        <taxon>Alveolata</taxon>
        <taxon>Dinophyceae</taxon>
        <taxon>Suessiales</taxon>
        <taxon>Symbiodiniaceae</taxon>
        <taxon>Durusdinium</taxon>
    </lineage>
</organism>
<dbReference type="Pfam" id="PF12471">
    <property type="entry name" value="GTP_CH_N"/>
    <property type="match status" value="1"/>
</dbReference>
<dbReference type="Gene3D" id="3.40.50.10990">
    <property type="entry name" value="GTP cyclohydrolase II"/>
    <property type="match status" value="1"/>
</dbReference>
<reference evidence="3 4" key="1">
    <citation type="submission" date="2024-02" db="EMBL/GenBank/DDBJ databases">
        <authorList>
            <person name="Chen Y."/>
            <person name="Shah S."/>
            <person name="Dougan E. K."/>
            <person name="Thang M."/>
            <person name="Chan C."/>
        </authorList>
    </citation>
    <scope>NUCLEOTIDE SEQUENCE [LARGE SCALE GENOMIC DNA]</scope>
</reference>
<feature type="domain" description="GTP cyclohydrolase II" evidence="1">
    <location>
        <begin position="225"/>
        <end position="368"/>
    </location>
</feature>
<evidence type="ECO:0000313" key="3">
    <source>
        <dbReference type="EMBL" id="CAK9056278.1"/>
    </source>
</evidence>
<proteinExistence type="predicted"/>
<dbReference type="PANTHER" id="PTHR47259:SF2">
    <property type="entry name" value="URACIL-REGULATED PROTEIN 1"/>
    <property type="match status" value="1"/>
</dbReference>
<evidence type="ECO:0000313" key="4">
    <source>
        <dbReference type="Proteomes" id="UP001642484"/>
    </source>
</evidence>
<name>A0ABP0MXQ6_9DINO</name>
<gene>
    <name evidence="3" type="ORF">CCMP2556_LOCUS27901</name>
</gene>
<dbReference type="EMBL" id="CAXAMN010020557">
    <property type="protein sequence ID" value="CAK9056278.1"/>
    <property type="molecule type" value="Genomic_DNA"/>
</dbReference>
<dbReference type="SUPFAM" id="SSF142695">
    <property type="entry name" value="RibA-like"/>
    <property type="match status" value="1"/>
</dbReference>
<protein>
    <recommendedName>
        <fullName evidence="5">GTP cyclohydrolase II</fullName>
    </recommendedName>
</protein>
<dbReference type="InterPro" id="IPR032677">
    <property type="entry name" value="GTP_cyclohydro_II"/>
</dbReference>
<evidence type="ECO:0000259" key="2">
    <source>
        <dbReference type="Pfam" id="PF12471"/>
    </source>
</evidence>
<evidence type="ECO:0000259" key="1">
    <source>
        <dbReference type="Pfam" id="PF00925"/>
    </source>
</evidence>
<feature type="domain" description="GTP cyclohydrolase N-terminal" evidence="2">
    <location>
        <begin position="131"/>
        <end position="194"/>
    </location>
</feature>
<evidence type="ECO:0008006" key="5">
    <source>
        <dbReference type="Google" id="ProtNLM"/>
    </source>
</evidence>